<dbReference type="AlphaFoldDB" id="N1PQG8"/>
<organism evidence="2 3">
    <name type="scientific">Dothistroma septosporum (strain NZE10 / CBS 128990)</name>
    <name type="common">Red band needle blight fungus</name>
    <name type="synonym">Mycosphaerella pini</name>
    <dbReference type="NCBI Taxonomy" id="675120"/>
    <lineage>
        <taxon>Eukaryota</taxon>
        <taxon>Fungi</taxon>
        <taxon>Dikarya</taxon>
        <taxon>Ascomycota</taxon>
        <taxon>Pezizomycotina</taxon>
        <taxon>Dothideomycetes</taxon>
        <taxon>Dothideomycetidae</taxon>
        <taxon>Mycosphaerellales</taxon>
        <taxon>Mycosphaerellaceae</taxon>
        <taxon>Dothistroma</taxon>
    </lineage>
</organism>
<evidence type="ECO:0000313" key="3">
    <source>
        <dbReference type="Proteomes" id="UP000016933"/>
    </source>
</evidence>
<reference evidence="3" key="1">
    <citation type="journal article" date="2012" name="PLoS Genet.">
        <title>The genomes of the fungal plant pathogens Cladosporium fulvum and Dothistroma septosporum reveal adaptation to different hosts and lifestyles but also signatures of common ancestry.</title>
        <authorList>
            <person name="de Wit P.J.G.M."/>
            <person name="van der Burgt A."/>
            <person name="Oekmen B."/>
            <person name="Stergiopoulos I."/>
            <person name="Abd-Elsalam K.A."/>
            <person name="Aerts A.L."/>
            <person name="Bahkali A.H."/>
            <person name="Beenen H.G."/>
            <person name="Chettri P."/>
            <person name="Cox M.P."/>
            <person name="Datema E."/>
            <person name="de Vries R.P."/>
            <person name="Dhillon B."/>
            <person name="Ganley A.R."/>
            <person name="Griffiths S.A."/>
            <person name="Guo Y."/>
            <person name="Hamelin R.C."/>
            <person name="Henrissat B."/>
            <person name="Kabir M.S."/>
            <person name="Jashni M.K."/>
            <person name="Kema G."/>
            <person name="Klaubauf S."/>
            <person name="Lapidus A."/>
            <person name="Levasseur A."/>
            <person name="Lindquist E."/>
            <person name="Mehrabi R."/>
            <person name="Ohm R.A."/>
            <person name="Owen T.J."/>
            <person name="Salamov A."/>
            <person name="Schwelm A."/>
            <person name="Schijlen E."/>
            <person name="Sun H."/>
            <person name="van den Burg H.A."/>
            <person name="van Ham R.C.H.J."/>
            <person name="Zhang S."/>
            <person name="Goodwin S.B."/>
            <person name="Grigoriev I.V."/>
            <person name="Collemare J."/>
            <person name="Bradshaw R.E."/>
        </authorList>
    </citation>
    <scope>NUCLEOTIDE SEQUENCE [LARGE SCALE GENOMIC DNA]</scope>
    <source>
        <strain evidence="3">NZE10 / CBS 128990</strain>
    </source>
</reference>
<keyword evidence="3" id="KW-1185">Reference proteome</keyword>
<dbReference type="HOGENOM" id="CLU_032571_2_2_1"/>
<dbReference type="PANTHER" id="PTHR36182">
    <property type="entry name" value="PROTEIN, PUTATIVE (AFU_ORTHOLOGUE AFUA_6G10930)-RELATED"/>
    <property type="match status" value="1"/>
</dbReference>
<feature type="chain" id="PRO_5004108961" description="Lytic polysaccharide monooxygenase" evidence="1">
    <location>
        <begin position="19"/>
        <end position="295"/>
    </location>
</feature>
<sequence length="295" mass="31771">MLLANALAGVLLAAACRAHMMLDYPAAFNASNNPHRKTAADPYLEFPYDKAGPNARWMYPCRGYEKLIGTPEGAPIATWEAGTQQNWNISGIGNHFGGSCQVGFSTDGGKNFHVATSYMGNCPHRNNGNGPDGQNFEFMVPGDIQEGVQLFSWVWHNREQELNMNCAAIEITRPTTQQAAVSLTAGSPTTLTIVTTQAAIVPSATDAQIQPSSYGSKDRDFAEGVAFYTRPLMFVADDGNDCLTPHTTAELRYPEPGPDVVLGDGAYPLELPIGKCGQEQMLAKQAFTGDRAAAY</sequence>
<keyword evidence="1" id="KW-0732">Signal</keyword>
<dbReference type="PANTHER" id="PTHR36182:SF1">
    <property type="entry name" value="PROTEIN, PUTATIVE (AFU_ORTHOLOGUE AFUA_6G10930)-RELATED"/>
    <property type="match status" value="1"/>
</dbReference>
<reference evidence="2 3" key="2">
    <citation type="journal article" date="2012" name="PLoS Pathog.">
        <title>Diverse lifestyles and strategies of plant pathogenesis encoded in the genomes of eighteen Dothideomycetes fungi.</title>
        <authorList>
            <person name="Ohm R.A."/>
            <person name="Feau N."/>
            <person name="Henrissat B."/>
            <person name="Schoch C.L."/>
            <person name="Horwitz B.A."/>
            <person name="Barry K.W."/>
            <person name="Condon B.J."/>
            <person name="Copeland A.C."/>
            <person name="Dhillon B."/>
            <person name="Glaser F."/>
            <person name="Hesse C.N."/>
            <person name="Kosti I."/>
            <person name="LaButti K."/>
            <person name="Lindquist E.A."/>
            <person name="Lucas S."/>
            <person name="Salamov A.A."/>
            <person name="Bradshaw R.E."/>
            <person name="Ciuffetti L."/>
            <person name="Hamelin R.C."/>
            <person name="Kema G.H.J."/>
            <person name="Lawrence C."/>
            <person name="Scott J.A."/>
            <person name="Spatafora J.W."/>
            <person name="Turgeon B.G."/>
            <person name="de Wit P.J.G.M."/>
            <person name="Zhong S."/>
            <person name="Goodwin S.B."/>
            <person name="Grigoriev I.V."/>
        </authorList>
    </citation>
    <scope>NUCLEOTIDE SEQUENCE [LARGE SCALE GENOMIC DNA]</scope>
    <source>
        <strain evidence="3">NZE10 / CBS 128990</strain>
    </source>
</reference>
<feature type="signal peptide" evidence="1">
    <location>
        <begin position="1"/>
        <end position="18"/>
    </location>
</feature>
<dbReference type="STRING" id="675120.N1PQG8"/>
<dbReference type="eggNOG" id="ENOG502S34E">
    <property type="taxonomic scope" value="Eukaryota"/>
</dbReference>
<name>N1PQG8_DOTSN</name>
<dbReference type="EMBL" id="KB446538">
    <property type="protein sequence ID" value="EME45691.1"/>
    <property type="molecule type" value="Genomic_DNA"/>
</dbReference>
<dbReference type="OrthoDB" id="2342176at2759"/>
<evidence type="ECO:0000313" key="2">
    <source>
        <dbReference type="EMBL" id="EME45691.1"/>
    </source>
</evidence>
<protein>
    <recommendedName>
        <fullName evidence="4">Lytic polysaccharide monooxygenase</fullName>
    </recommendedName>
</protein>
<evidence type="ECO:0000256" key="1">
    <source>
        <dbReference type="SAM" id="SignalP"/>
    </source>
</evidence>
<evidence type="ECO:0008006" key="4">
    <source>
        <dbReference type="Google" id="ProtNLM"/>
    </source>
</evidence>
<dbReference type="Gene3D" id="2.70.50.70">
    <property type="match status" value="1"/>
</dbReference>
<dbReference type="Proteomes" id="UP000016933">
    <property type="component" value="Unassembled WGS sequence"/>
</dbReference>
<dbReference type="OMA" id="VYPCRGY"/>
<gene>
    <name evidence="2" type="ORF">DOTSEDRAFT_79599</name>
</gene>
<accession>N1PQG8</accession>
<proteinExistence type="predicted"/>